<protein>
    <submittedName>
        <fullName evidence="2">Uncharacterized protein</fullName>
    </submittedName>
</protein>
<sequence>MKCVVVLFALACLLFCSPVSAGTDAFSLSYLQQEFFDQRFPSFNFEANGEGFYDLWYIPQSYNLMMSTISMSDFQSYTTASPLTFSPLSGEAKMLGRPEWSQEYSSASQLAGGTMLLGVLALLV</sequence>
<feature type="signal peptide" evidence="1">
    <location>
        <begin position="1"/>
        <end position="21"/>
    </location>
</feature>
<proteinExistence type="predicted"/>
<reference evidence="2" key="1">
    <citation type="submission" date="2021-01" db="EMBL/GenBank/DDBJ databases">
        <authorList>
            <person name="Corre E."/>
            <person name="Pelletier E."/>
            <person name="Niang G."/>
            <person name="Scheremetjew M."/>
            <person name="Finn R."/>
            <person name="Kale V."/>
            <person name="Holt S."/>
            <person name="Cochrane G."/>
            <person name="Meng A."/>
            <person name="Brown T."/>
            <person name="Cohen L."/>
        </authorList>
    </citation>
    <scope>NUCLEOTIDE SEQUENCE</scope>
    <source>
        <strain evidence="2">DIVA3 518/3/11/1/6</strain>
    </source>
</reference>
<gene>
    <name evidence="2" type="ORF">VSP0166_LOCUS8991</name>
</gene>
<organism evidence="2">
    <name type="scientific">Vannella robusta</name>
    <dbReference type="NCBI Taxonomy" id="1487602"/>
    <lineage>
        <taxon>Eukaryota</taxon>
        <taxon>Amoebozoa</taxon>
        <taxon>Discosea</taxon>
        <taxon>Flabellinia</taxon>
        <taxon>Vannellidae</taxon>
        <taxon>Vannella</taxon>
    </lineage>
</organism>
<dbReference type="AlphaFoldDB" id="A0A7S4I7C7"/>
<feature type="chain" id="PRO_5030993277" evidence="1">
    <location>
        <begin position="22"/>
        <end position="124"/>
    </location>
</feature>
<name>A0A7S4I7C7_9EUKA</name>
<keyword evidence="1" id="KW-0732">Signal</keyword>
<dbReference type="EMBL" id="HBKP01012764">
    <property type="protein sequence ID" value="CAE2220696.1"/>
    <property type="molecule type" value="Transcribed_RNA"/>
</dbReference>
<evidence type="ECO:0000256" key="1">
    <source>
        <dbReference type="SAM" id="SignalP"/>
    </source>
</evidence>
<accession>A0A7S4I7C7</accession>
<evidence type="ECO:0000313" key="2">
    <source>
        <dbReference type="EMBL" id="CAE2220696.1"/>
    </source>
</evidence>